<dbReference type="InterPro" id="IPR025139">
    <property type="entry name" value="DUF4062"/>
</dbReference>
<dbReference type="Proteomes" id="UP000184236">
    <property type="component" value="Unassembled WGS sequence"/>
</dbReference>
<evidence type="ECO:0000313" key="2">
    <source>
        <dbReference type="EMBL" id="SHE96041.1"/>
    </source>
</evidence>
<accession>A0A1M4XRG5</accession>
<sequence>MNNLNIFVSSTCYDLSQLRANLYDFIHTSGHNPVLSEYDNFPISPELNSIENCIKNIKDNADILVLIVGSRYGSIIENGKSITNTEFLTAKQKGIPIFCFIDKSTLNAMNFWKNNKDGNFSNIVDNKQIFEFITDIRDNKKIWTFPFEQSQDIIQTLKIQLSHLFKNSLKVKNIIDRDIPDFFKLNLSEKCLKILIEKNSFFEFEFLCQTLIDEIEKKEFLKNDIEYSILIEPRHFIKDHFDLPTWASNRTTSHLNTIKNLKGLVIMVQKFIGEYGEPSDIKGLYYVSVKYAQIYEQLLNWIIDVKSTYIDPEFEDIKIYLSDLAMHTANELWNYPYEIMERVIQAKHDELAGKEYVLNLSLTLTTNDEAHNKLNKLLEELQIRFSN</sequence>
<dbReference type="AlphaFoldDB" id="A0A1M4XRG5"/>
<dbReference type="Pfam" id="PF13271">
    <property type="entry name" value="DUF4062"/>
    <property type="match status" value="1"/>
</dbReference>
<gene>
    <name evidence="2" type="ORF">SAMN05444408_106204</name>
</gene>
<evidence type="ECO:0000259" key="1">
    <source>
        <dbReference type="Pfam" id="PF13271"/>
    </source>
</evidence>
<dbReference type="EMBL" id="FQVO01000006">
    <property type="protein sequence ID" value="SHE96041.1"/>
    <property type="molecule type" value="Genomic_DNA"/>
</dbReference>
<feature type="domain" description="DUF4062" evidence="1">
    <location>
        <begin position="6"/>
        <end position="90"/>
    </location>
</feature>
<protein>
    <recommendedName>
        <fullName evidence="1">DUF4062 domain-containing protein</fullName>
    </recommendedName>
</protein>
<reference evidence="3" key="1">
    <citation type="submission" date="2016-11" db="EMBL/GenBank/DDBJ databases">
        <authorList>
            <person name="Varghese N."/>
            <person name="Submissions S."/>
        </authorList>
    </citation>
    <scope>NUCLEOTIDE SEQUENCE [LARGE SCALE GENOMIC DNA]</scope>
    <source>
        <strain evidence="3">DSM 26898</strain>
    </source>
</reference>
<proteinExistence type="predicted"/>
<name>A0A1M4XRG5_9FLAO</name>
<dbReference type="OrthoDB" id="9810187at2"/>
<dbReference type="RefSeq" id="WP_072884666.1">
    <property type="nucleotide sequence ID" value="NZ_FQVO01000006.1"/>
</dbReference>
<evidence type="ECO:0000313" key="3">
    <source>
        <dbReference type="Proteomes" id="UP000184236"/>
    </source>
</evidence>
<keyword evidence="3" id="KW-1185">Reference proteome</keyword>
<dbReference type="STRING" id="1302685.SAMN05444408_106204"/>
<organism evidence="2 3">
    <name type="scientific">Chryseobacterium takakiae</name>
    <dbReference type="NCBI Taxonomy" id="1302685"/>
    <lineage>
        <taxon>Bacteria</taxon>
        <taxon>Pseudomonadati</taxon>
        <taxon>Bacteroidota</taxon>
        <taxon>Flavobacteriia</taxon>
        <taxon>Flavobacteriales</taxon>
        <taxon>Weeksellaceae</taxon>
        <taxon>Chryseobacterium group</taxon>
        <taxon>Chryseobacterium</taxon>
    </lineage>
</organism>